<comment type="caution">
    <text evidence="1">The sequence shown here is derived from an EMBL/GenBank/DDBJ whole genome shotgun (WGS) entry which is preliminary data.</text>
</comment>
<accession>A0A0V0RWA2</accession>
<dbReference type="OrthoDB" id="10401634at2759"/>
<dbReference type="AlphaFoldDB" id="A0A0V0RWA2"/>
<sequence>MVRKFGVRWDGRQPAVCRAAVNIAHSAVISLYEAWLLHILSLESHLLVHCVKLAMSLPVTGHRDDCVVMPPHDVHFPVTGAVIRISPKIHELFVRREKTQKYFRCGSVELLPWPVH</sequence>
<gene>
    <name evidence="1" type="ORF">T07_14882</name>
</gene>
<reference evidence="1 2" key="1">
    <citation type="submission" date="2015-01" db="EMBL/GenBank/DDBJ databases">
        <title>Evolution of Trichinella species and genotypes.</title>
        <authorList>
            <person name="Korhonen P.K."/>
            <person name="Edoardo P."/>
            <person name="Giuseppe L.R."/>
            <person name="Gasser R.B."/>
        </authorList>
    </citation>
    <scope>NUCLEOTIDE SEQUENCE [LARGE SCALE GENOMIC DNA]</scope>
    <source>
        <strain evidence="1">ISS37</strain>
    </source>
</reference>
<dbReference type="EMBL" id="JYDL01000068">
    <property type="protein sequence ID" value="KRX18760.1"/>
    <property type="molecule type" value="Genomic_DNA"/>
</dbReference>
<evidence type="ECO:0000313" key="1">
    <source>
        <dbReference type="EMBL" id="KRX18760.1"/>
    </source>
</evidence>
<protein>
    <submittedName>
        <fullName evidence="1">Uncharacterized protein</fullName>
    </submittedName>
</protein>
<evidence type="ECO:0000313" key="2">
    <source>
        <dbReference type="Proteomes" id="UP000054630"/>
    </source>
</evidence>
<dbReference type="Proteomes" id="UP000054630">
    <property type="component" value="Unassembled WGS sequence"/>
</dbReference>
<proteinExistence type="predicted"/>
<organism evidence="1 2">
    <name type="scientific">Trichinella nelsoni</name>
    <dbReference type="NCBI Taxonomy" id="6336"/>
    <lineage>
        <taxon>Eukaryota</taxon>
        <taxon>Metazoa</taxon>
        <taxon>Ecdysozoa</taxon>
        <taxon>Nematoda</taxon>
        <taxon>Enoplea</taxon>
        <taxon>Dorylaimia</taxon>
        <taxon>Trichinellida</taxon>
        <taxon>Trichinellidae</taxon>
        <taxon>Trichinella</taxon>
    </lineage>
</organism>
<keyword evidence="2" id="KW-1185">Reference proteome</keyword>
<name>A0A0V0RWA2_9BILA</name>